<dbReference type="Pfam" id="PF00578">
    <property type="entry name" value="AhpC-TSA"/>
    <property type="match status" value="1"/>
</dbReference>
<keyword evidence="7" id="KW-1185">Reference proteome</keyword>
<dbReference type="PANTHER" id="PTHR42852">
    <property type="entry name" value="THIOL:DISULFIDE INTERCHANGE PROTEIN DSBE"/>
    <property type="match status" value="1"/>
</dbReference>
<dbReference type="PROSITE" id="PS51257">
    <property type="entry name" value="PROKAR_LIPOPROTEIN"/>
    <property type="match status" value="1"/>
</dbReference>
<keyword evidence="2" id="KW-0201">Cytochrome c-type biogenesis</keyword>
<evidence type="ECO:0000313" key="7">
    <source>
        <dbReference type="Proteomes" id="UP001163328"/>
    </source>
</evidence>
<proteinExistence type="predicted"/>
<dbReference type="PANTHER" id="PTHR42852:SF6">
    <property type="entry name" value="THIOL:DISULFIDE INTERCHANGE PROTEIN DSBE"/>
    <property type="match status" value="1"/>
</dbReference>
<gene>
    <name evidence="6" type="ORF">K5I29_12195</name>
</gene>
<dbReference type="EMBL" id="CP081495">
    <property type="protein sequence ID" value="UYW01198.1"/>
    <property type="molecule type" value="Genomic_DNA"/>
</dbReference>
<accession>A0ABY6M1T7</accession>
<dbReference type="InterPro" id="IPR050553">
    <property type="entry name" value="Thioredoxin_ResA/DsbE_sf"/>
</dbReference>
<protein>
    <submittedName>
        <fullName evidence="6">TlpA family protein disulfide reductase</fullName>
    </submittedName>
</protein>
<dbReference type="InterPro" id="IPR013766">
    <property type="entry name" value="Thioredoxin_domain"/>
</dbReference>
<dbReference type="SUPFAM" id="SSF52833">
    <property type="entry name" value="Thioredoxin-like"/>
    <property type="match status" value="1"/>
</dbReference>
<evidence type="ECO:0000256" key="2">
    <source>
        <dbReference type="ARBA" id="ARBA00022748"/>
    </source>
</evidence>
<organism evidence="6 7">
    <name type="scientific">Flavobacterium agricola</name>
    <dbReference type="NCBI Taxonomy" id="2870839"/>
    <lineage>
        <taxon>Bacteria</taxon>
        <taxon>Pseudomonadati</taxon>
        <taxon>Bacteroidota</taxon>
        <taxon>Flavobacteriia</taxon>
        <taxon>Flavobacteriales</taxon>
        <taxon>Flavobacteriaceae</taxon>
        <taxon>Flavobacterium</taxon>
    </lineage>
</organism>
<evidence type="ECO:0000256" key="3">
    <source>
        <dbReference type="ARBA" id="ARBA00023157"/>
    </source>
</evidence>
<comment type="subcellular location">
    <subcellularLocation>
        <location evidence="1">Cell envelope</location>
    </subcellularLocation>
</comment>
<dbReference type="Gene3D" id="3.40.30.10">
    <property type="entry name" value="Glutaredoxin"/>
    <property type="match status" value="1"/>
</dbReference>
<evidence type="ECO:0000259" key="5">
    <source>
        <dbReference type="PROSITE" id="PS51352"/>
    </source>
</evidence>
<dbReference type="CDD" id="cd02966">
    <property type="entry name" value="TlpA_like_family"/>
    <property type="match status" value="1"/>
</dbReference>
<dbReference type="Proteomes" id="UP001163328">
    <property type="component" value="Chromosome"/>
</dbReference>
<evidence type="ECO:0000256" key="1">
    <source>
        <dbReference type="ARBA" id="ARBA00004196"/>
    </source>
</evidence>
<dbReference type="RefSeq" id="WP_264433622.1">
    <property type="nucleotide sequence ID" value="NZ_CP081495.1"/>
</dbReference>
<feature type="domain" description="Thioredoxin" evidence="5">
    <location>
        <begin position="153"/>
        <end position="291"/>
    </location>
</feature>
<dbReference type="InterPro" id="IPR000866">
    <property type="entry name" value="AhpC/TSA"/>
</dbReference>
<keyword evidence="4" id="KW-0676">Redox-active center</keyword>
<name>A0ABY6M1T7_9FLAO</name>
<evidence type="ECO:0000256" key="4">
    <source>
        <dbReference type="ARBA" id="ARBA00023284"/>
    </source>
</evidence>
<dbReference type="InterPro" id="IPR036249">
    <property type="entry name" value="Thioredoxin-like_sf"/>
</dbReference>
<sequence>MKNFLLILSIIFLVVSCNKKNEELDYLVTSLLPYPENSDLKIKKIYPEYDINDYTILETDIENSPLYFGTTKEGGNTIFWMKFGNKYSLFGMAKDSVLNVYKDTIVMDWDNKTKKIVYEAIYNPTLKTLSYNWLDKNNKKVPKAQIIDIDLPLAVGKTFPDIEVEQLNGEKLAFADLKGKVLLINWWHTRCGGCLVEIAGLNKLKNKYKDNPNIEFVAISIDKKDDLVAFLQKNKFNYTQTLVSRDLEQTFGNGYPVNIVVSSDGIIQANMTGGSEDTYLKVEEKLLSVLK</sequence>
<dbReference type="PROSITE" id="PS51352">
    <property type="entry name" value="THIOREDOXIN_2"/>
    <property type="match status" value="1"/>
</dbReference>
<reference evidence="6" key="1">
    <citation type="submission" date="2021-08" db="EMBL/GenBank/DDBJ databases">
        <title>Flavobacterium sp. strain CC-SYL302.</title>
        <authorList>
            <person name="Lin S.-Y."/>
            <person name="Lee T.-H."/>
            <person name="Young C.-C."/>
        </authorList>
    </citation>
    <scope>NUCLEOTIDE SEQUENCE</scope>
    <source>
        <strain evidence="6">CC-SYL302</strain>
    </source>
</reference>
<keyword evidence="3" id="KW-1015">Disulfide bond</keyword>
<evidence type="ECO:0000313" key="6">
    <source>
        <dbReference type="EMBL" id="UYW01198.1"/>
    </source>
</evidence>